<name>A0A2R5FCC5_9PROT</name>
<organism evidence="10 11">
    <name type="scientific">Novimethylophilus kurashikiensis</name>
    <dbReference type="NCBI Taxonomy" id="1825523"/>
    <lineage>
        <taxon>Bacteria</taxon>
        <taxon>Pseudomonadati</taxon>
        <taxon>Pseudomonadota</taxon>
        <taxon>Betaproteobacteria</taxon>
        <taxon>Nitrosomonadales</taxon>
        <taxon>Methylophilaceae</taxon>
        <taxon>Novimethylophilus</taxon>
    </lineage>
</organism>
<dbReference type="InterPro" id="IPR009000">
    <property type="entry name" value="Transl_B-barrel_sf"/>
</dbReference>
<protein>
    <recommendedName>
        <fullName evidence="2">Selenocysteine-specific elongation factor</fullName>
    </recommendedName>
    <alternativeName>
        <fullName evidence="8">SelB translation factor</fullName>
    </alternativeName>
</protein>
<dbReference type="Proteomes" id="UP000245081">
    <property type="component" value="Unassembled WGS sequence"/>
</dbReference>
<comment type="function">
    <text evidence="7">Translation factor necessary for the incorporation of selenocysteine into proteins. It probably replaces EF-Tu for the insertion of selenocysteine directed by the UGA codon. SelB binds GTP and GDP.</text>
</comment>
<proteinExistence type="predicted"/>
<evidence type="ECO:0000256" key="4">
    <source>
        <dbReference type="ARBA" id="ARBA00022741"/>
    </source>
</evidence>
<dbReference type="Gene3D" id="3.40.50.300">
    <property type="entry name" value="P-loop containing nucleotide triphosphate hydrolases"/>
    <property type="match status" value="1"/>
</dbReference>
<keyword evidence="11" id="KW-1185">Reference proteome</keyword>
<evidence type="ECO:0000256" key="8">
    <source>
        <dbReference type="ARBA" id="ARBA00031615"/>
    </source>
</evidence>
<dbReference type="InterPro" id="IPR050055">
    <property type="entry name" value="EF-Tu_GTPase"/>
</dbReference>
<dbReference type="InterPro" id="IPR057335">
    <property type="entry name" value="Beta-barrel_SelB"/>
</dbReference>
<dbReference type="SUPFAM" id="SSF52540">
    <property type="entry name" value="P-loop containing nucleoside triphosphate hydrolases"/>
    <property type="match status" value="1"/>
</dbReference>
<comment type="subcellular location">
    <subcellularLocation>
        <location evidence="1">Cytoplasm</location>
    </subcellularLocation>
</comment>
<evidence type="ECO:0000313" key="11">
    <source>
        <dbReference type="Proteomes" id="UP000245081"/>
    </source>
</evidence>
<dbReference type="InterPro" id="IPR004535">
    <property type="entry name" value="Transl_elong_SelB"/>
</dbReference>
<keyword evidence="3" id="KW-0963">Cytoplasm</keyword>
<evidence type="ECO:0000313" key="10">
    <source>
        <dbReference type="EMBL" id="GBG15856.1"/>
    </source>
</evidence>
<dbReference type="InterPro" id="IPR036388">
    <property type="entry name" value="WH-like_DNA-bd_sf"/>
</dbReference>
<dbReference type="NCBIfam" id="TIGR00475">
    <property type="entry name" value="selB"/>
    <property type="match status" value="1"/>
</dbReference>
<dbReference type="SUPFAM" id="SSF46785">
    <property type="entry name" value="Winged helix' DNA-binding domain"/>
    <property type="match status" value="3"/>
</dbReference>
<dbReference type="InterPro" id="IPR000795">
    <property type="entry name" value="T_Tr_GTP-bd_dom"/>
</dbReference>
<dbReference type="Pfam" id="PF09106">
    <property type="entry name" value="WHD_2nd_SelB"/>
    <property type="match status" value="1"/>
</dbReference>
<dbReference type="Pfam" id="PF03144">
    <property type="entry name" value="GTP_EFTU_D2"/>
    <property type="match status" value="1"/>
</dbReference>
<evidence type="ECO:0000256" key="7">
    <source>
        <dbReference type="ARBA" id="ARBA00025526"/>
    </source>
</evidence>
<dbReference type="InterPro" id="IPR027417">
    <property type="entry name" value="P-loop_NTPase"/>
</dbReference>
<dbReference type="Pfam" id="PF09107">
    <property type="entry name" value="WHD_3rd_SelB"/>
    <property type="match status" value="1"/>
</dbReference>
<evidence type="ECO:0000256" key="1">
    <source>
        <dbReference type="ARBA" id="ARBA00004496"/>
    </source>
</evidence>
<dbReference type="InterPro" id="IPR048931">
    <property type="entry name" value="WHD_2nd_SelB_bact"/>
</dbReference>
<dbReference type="Pfam" id="PF25461">
    <property type="entry name" value="Beta-barrel_SelB"/>
    <property type="match status" value="1"/>
</dbReference>
<dbReference type="PANTHER" id="PTHR43721">
    <property type="entry name" value="ELONGATION FACTOR TU-RELATED"/>
    <property type="match status" value="1"/>
</dbReference>
<dbReference type="AlphaFoldDB" id="A0A2R5FCC5"/>
<reference evidence="10 11" key="1">
    <citation type="journal article" date="2018" name="Environ. Microbiol.">
        <title>Isolation and genomic characterization of Novimethylophilus kurashikiensis gen. nov. sp. nov., a new lanthanide-dependent methylotrophic species of Methylophilaceae.</title>
        <authorList>
            <person name="Lv H."/>
            <person name="Sahin N."/>
            <person name="Tani A."/>
        </authorList>
    </citation>
    <scope>NUCLEOTIDE SEQUENCE [LARGE SCALE GENOMIC DNA]</scope>
    <source>
        <strain evidence="10 11">La2-4</strain>
    </source>
</reference>
<dbReference type="EMBL" id="BDOQ01000021">
    <property type="protein sequence ID" value="GBG15856.1"/>
    <property type="molecule type" value="Genomic_DNA"/>
</dbReference>
<dbReference type="CDD" id="cd03696">
    <property type="entry name" value="SelB_II"/>
    <property type="match status" value="1"/>
</dbReference>
<dbReference type="RefSeq" id="WP_109017000.1">
    <property type="nucleotide sequence ID" value="NZ_BDOQ01000021.1"/>
</dbReference>
<dbReference type="OrthoDB" id="9803139at2"/>
<dbReference type="SUPFAM" id="SSF50447">
    <property type="entry name" value="Translation proteins"/>
    <property type="match status" value="1"/>
</dbReference>
<dbReference type="GO" id="GO:0003746">
    <property type="term" value="F:translation elongation factor activity"/>
    <property type="evidence" value="ECO:0007669"/>
    <property type="project" value="UniProtKB-KW"/>
</dbReference>
<dbReference type="GO" id="GO:0003723">
    <property type="term" value="F:RNA binding"/>
    <property type="evidence" value="ECO:0007669"/>
    <property type="project" value="InterPro"/>
</dbReference>
<dbReference type="InterPro" id="IPR015190">
    <property type="entry name" value="Elong_fac_SelB-wing-hlx_typ-2"/>
</dbReference>
<dbReference type="Pfam" id="PF21214">
    <property type="entry name" value="WHD_2nd_SelB_bact"/>
    <property type="match status" value="1"/>
</dbReference>
<dbReference type="PANTHER" id="PTHR43721:SF11">
    <property type="entry name" value="SELENOCYSTEINE-SPECIFIC ELONGATION FACTOR"/>
    <property type="match status" value="1"/>
</dbReference>
<evidence type="ECO:0000256" key="6">
    <source>
        <dbReference type="ARBA" id="ARBA00023134"/>
    </source>
</evidence>
<keyword evidence="5" id="KW-0648">Protein biosynthesis</keyword>
<dbReference type="GO" id="GO:0003924">
    <property type="term" value="F:GTPase activity"/>
    <property type="evidence" value="ECO:0007669"/>
    <property type="project" value="InterPro"/>
</dbReference>
<feature type="domain" description="Tr-type G" evidence="9">
    <location>
        <begin position="1"/>
        <end position="173"/>
    </location>
</feature>
<dbReference type="PROSITE" id="PS51722">
    <property type="entry name" value="G_TR_2"/>
    <property type="match status" value="1"/>
</dbReference>
<dbReference type="CDD" id="cd04171">
    <property type="entry name" value="SelB"/>
    <property type="match status" value="1"/>
</dbReference>
<dbReference type="InterPro" id="IPR015191">
    <property type="entry name" value="SelB_WHD4"/>
</dbReference>
<keyword evidence="4" id="KW-0547">Nucleotide-binding</keyword>
<dbReference type="Pfam" id="PF00009">
    <property type="entry name" value="GTP_EFTU"/>
    <property type="match status" value="1"/>
</dbReference>
<evidence type="ECO:0000256" key="3">
    <source>
        <dbReference type="ARBA" id="ARBA00022490"/>
    </source>
</evidence>
<dbReference type="InterPro" id="IPR009001">
    <property type="entry name" value="Transl_elong_EF1A/Init_IF2_C"/>
</dbReference>
<evidence type="ECO:0000256" key="5">
    <source>
        <dbReference type="ARBA" id="ARBA00022917"/>
    </source>
</evidence>
<dbReference type="GO" id="GO:0005737">
    <property type="term" value="C:cytoplasm"/>
    <property type="evidence" value="ECO:0007669"/>
    <property type="project" value="UniProtKB-SubCell"/>
</dbReference>
<dbReference type="Gene3D" id="1.10.10.10">
    <property type="entry name" value="Winged helix-like DNA-binding domain superfamily/Winged helix DNA-binding domain"/>
    <property type="match status" value="3"/>
</dbReference>
<dbReference type="SUPFAM" id="SSF50465">
    <property type="entry name" value="EF-Tu/eEF-1alpha/eIF2-gamma C-terminal domain"/>
    <property type="match status" value="1"/>
</dbReference>
<dbReference type="Gene3D" id="2.40.30.10">
    <property type="entry name" value="Translation factors"/>
    <property type="match status" value="1"/>
</dbReference>
<gene>
    <name evidence="10" type="primary">selB</name>
    <name evidence="10" type="ORF">NMK_3471</name>
</gene>
<dbReference type="GO" id="GO:0001514">
    <property type="term" value="P:selenocysteine incorporation"/>
    <property type="evidence" value="ECO:0007669"/>
    <property type="project" value="InterPro"/>
</dbReference>
<dbReference type="GO" id="GO:0005525">
    <property type="term" value="F:GTP binding"/>
    <property type="evidence" value="ECO:0007669"/>
    <property type="project" value="UniProtKB-KW"/>
</dbReference>
<evidence type="ECO:0000259" key="9">
    <source>
        <dbReference type="PROSITE" id="PS51722"/>
    </source>
</evidence>
<dbReference type="CDD" id="cd15491">
    <property type="entry name" value="selB_III"/>
    <property type="match status" value="1"/>
</dbReference>
<evidence type="ECO:0000256" key="2">
    <source>
        <dbReference type="ARBA" id="ARBA00015953"/>
    </source>
</evidence>
<dbReference type="InterPro" id="IPR004161">
    <property type="entry name" value="EFTu-like_2"/>
</dbReference>
<keyword evidence="6" id="KW-0342">GTP-binding</keyword>
<keyword evidence="10" id="KW-0251">Elongation factor</keyword>
<accession>A0A2R5FCC5</accession>
<comment type="caution">
    <text evidence="10">The sequence shown here is derived from an EMBL/GenBank/DDBJ whole genome shotgun (WGS) entry which is preliminary data.</text>
</comment>
<sequence>MIIGTAGHIDHGKTSLVKALTGTDADRLKEEKERGITLDLGFAYTPLPNGEVLGFIDVPGHEKLVHNMLAGATGIDFVLLVVAADDGLMPQTLEHLQIIDLLGLDRGAVALTKTGLVTPERAREVEAQINAQLAQTGLAGSLIFPVDSLSGLGIAELWEYLQTQAETLGSRPSKGGFRLAVDRSFTLKGIGTVVTGTVFSGRVHTDQSLRVWPGDIDVRVRGIHAQNQPAQQGATGQRCALNLAGVEKQQIERGAWVLSPFLAAPSNRIDVELRLLDDAPPLKHWSAVHIHLAATHVTGRVALLEGEVLQPGQTMLAQLVPDRPICAAHFDRFILRDASAAKTLAGGRVLDIHAPLRHRRSPQRLAVLEAWSLLDEQQRFARLLELSVNGLNLDEFAVNANLPPDQHDALTGQVPCVLASSRAPVTAFSPAHWQRLGDAAFDAMARAHAESEDSLGLNTEQLRMRTAPQVTRAAFADLIADLLSQGRFAKDGSWLHLPDHQIRLNAEDEKLWQDVKPLLEPAPFQPPRVRDIGNALGVPEVTVRNLMRRLARKGMVYLVAHDHYYLPEAVTALGQIVRQTADAHPKAEVYAAEFRTRIDTGRKLAIHILEFFDRVGYTRRVNDAHRIRNELIGF</sequence>
<dbReference type="InterPro" id="IPR036390">
    <property type="entry name" value="WH_DNA-bd_sf"/>
</dbReference>